<protein>
    <submittedName>
        <fullName evidence="1">DUF4935 domain-containing protein</fullName>
    </submittedName>
</protein>
<dbReference type="SUPFAM" id="SSF50494">
    <property type="entry name" value="Trypsin-like serine proteases"/>
    <property type="match status" value="1"/>
</dbReference>
<name>A0A5P9NJM1_9GAMM</name>
<dbReference type="Pfam" id="PF13365">
    <property type="entry name" value="Trypsin_2"/>
    <property type="match status" value="1"/>
</dbReference>
<gene>
    <name evidence="1" type="ORF">EY643_09760</name>
</gene>
<dbReference type="AlphaFoldDB" id="A0A5P9NJM1"/>
<proteinExistence type="predicted"/>
<sequence length="477" mass="53938">MKERGSYQTKLEIPSNSVLERNCRWGRPVFSPVDGIEEDLLWRFKGLNVAIGFVNEENHRIIGSGVMVAPGLCLTASHVIEETLRKQALLHTFVDDKNMRIWSPEDFHAQRFSARLLPFQRPEMKYSDVGVLSCSPFSSFSDCEDYLFAPLRIDVPKIGERLWTTGYRETLNDGVPTVAFFISSGLVTEQYLEGRGSHLQGPCIEVAMEALGGMSGGAVFNEDGYIVGVISSCLGDQNDNKGPTYVTLLWPSLLSTVHSPWPDQYWPNQVGGLQVSVENGGARVSGSARWSDEGSMLVTFYKQSEKAMTSVLQKSGVDVLAYGFEISDFFYEYFEEFLEEKGQEYLPMMDNELFRKSLSESPVTEVIKLFRCVDTIGLEGIEDLEVQSISGLENGCISVNATFNIRGLFMVLEVSSLEYQCHEEKINKNEALHNRQIYGEVVRYEHYVRPYYRVNFAFDTKQEHPSNLKIQTITLRV</sequence>
<keyword evidence="2" id="KW-1185">Reference proteome</keyword>
<dbReference type="EMBL" id="CP036422">
    <property type="protein sequence ID" value="QFU75922.1"/>
    <property type="molecule type" value="Genomic_DNA"/>
</dbReference>
<reference evidence="1 2" key="1">
    <citation type="submission" date="2019-02" db="EMBL/GenBank/DDBJ databases">
        <authorList>
            <person name="Li S.-H."/>
        </authorList>
    </citation>
    <scope>NUCLEOTIDE SEQUENCE [LARGE SCALE GENOMIC DNA]</scope>
    <source>
        <strain evidence="1 2">IMCC14385</strain>
    </source>
</reference>
<dbReference type="InterPro" id="IPR009003">
    <property type="entry name" value="Peptidase_S1_PA"/>
</dbReference>
<organism evidence="1 2">
    <name type="scientific">Halioglobus maricola</name>
    <dbReference type="NCBI Taxonomy" id="2601894"/>
    <lineage>
        <taxon>Bacteria</taxon>
        <taxon>Pseudomonadati</taxon>
        <taxon>Pseudomonadota</taxon>
        <taxon>Gammaproteobacteria</taxon>
        <taxon>Cellvibrionales</taxon>
        <taxon>Halieaceae</taxon>
        <taxon>Halioglobus</taxon>
    </lineage>
</organism>
<dbReference type="Proteomes" id="UP000326287">
    <property type="component" value="Chromosome"/>
</dbReference>
<dbReference type="OrthoDB" id="8041317at2"/>
<evidence type="ECO:0000313" key="1">
    <source>
        <dbReference type="EMBL" id="QFU75922.1"/>
    </source>
</evidence>
<dbReference type="KEGG" id="halc:EY643_09760"/>
<dbReference type="Gene3D" id="2.40.10.120">
    <property type="match status" value="1"/>
</dbReference>
<evidence type="ECO:0000313" key="2">
    <source>
        <dbReference type="Proteomes" id="UP000326287"/>
    </source>
</evidence>
<accession>A0A5P9NJM1</accession>